<dbReference type="PANTHER" id="PTHR42756">
    <property type="entry name" value="TRANSCRIPTIONAL REGULATOR, MARR"/>
    <property type="match status" value="1"/>
</dbReference>
<dbReference type="InterPro" id="IPR000835">
    <property type="entry name" value="HTH_MarR-typ"/>
</dbReference>
<dbReference type="GO" id="GO:0003700">
    <property type="term" value="F:DNA-binding transcription factor activity"/>
    <property type="evidence" value="ECO:0007669"/>
    <property type="project" value="InterPro"/>
</dbReference>
<keyword evidence="2" id="KW-0238">DNA-binding</keyword>
<evidence type="ECO:0000259" key="4">
    <source>
        <dbReference type="PROSITE" id="PS50995"/>
    </source>
</evidence>
<name>A0A540V520_9BACL</name>
<keyword evidence="3" id="KW-0804">Transcription</keyword>
<sequence>MEGFLQQYLRLYRPLISSLNELLGKYNLSYSLWQVIYYIKHHGPSTLVEIAKRYSVEKPTITRRVSCLEDLQLVEKIESRDRREKLMQLTPKGEELYAACRKEISNLEREILEKLSENELQSFFETLSKIRQQLAEKEGKQK</sequence>
<reference evidence="5 6" key="1">
    <citation type="submission" date="2019-06" db="EMBL/GenBank/DDBJ databases">
        <title>Genome sequence of Ureibacillus terrenus.</title>
        <authorList>
            <person name="Maclea K.S."/>
            <person name="Simoes M."/>
        </authorList>
    </citation>
    <scope>NUCLEOTIDE SEQUENCE [LARGE SCALE GENOMIC DNA]</scope>
    <source>
        <strain evidence="5 6">ATCC BAA-384</strain>
    </source>
</reference>
<gene>
    <name evidence="5" type="ORF">FKZ59_03820</name>
</gene>
<dbReference type="Gene3D" id="1.10.10.10">
    <property type="entry name" value="Winged helix-like DNA-binding domain superfamily/Winged helix DNA-binding domain"/>
    <property type="match status" value="1"/>
</dbReference>
<evidence type="ECO:0000256" key="2">
    <source>
        <dbReference type="ARBA" id="ARBA00023125"/>
    </source>
</evidence>
<keyword evidence="6" id="KW-1185">Reference proteome</keyword>
<organism evidence="5 6">
    <name type="scientific">Ureibacillus terrenus</name>
    <dbReference type="NCBI Taxonomy" id="118246"/>
    <lineage>
        <taxon>Bacteria</taxon>
        <taxon>Bacillati</taxon>
        <taxon>Bacillota</taxon>
        <taxon>Bacilli</taxon>
        <taxon>Bacillales</taxon>
        <taxon>Caryophanaceae</taxon>
        <taxon>Ureibacillus</taxon>
    </lineage>
</organism>
<dbReference type="PRINTS" id="PR00598">
    <property type="entry name" value="HTHMARR"/>
</dbReference>
<protein>
    <submittedName>
        <fullName evidence="5">MarR family transcriptional regulator</fullName>
    </submittedName>
</protein>
<dbReference type="PROSITE" id="PS50995">
    <property type="entry name" value="HTH_MARR_2"/>
    <property type="match status" value="1"/>
</dbReference>
<dbReference type="GO" id="GO:0003677">
    <property type="term" value="F:DNA binding"/>
    <property type="evidence" value="ECO:0007669"/>
    <property type="project" value="UniProtKB-KW"/>
</dbReference>
<evidence type="ECO:0000256" key="1">
    <source>
        <dbReference type="ARBA" id="ARBA00023015"/>
    </source>
</evidence>
<evidence type="ECO:0000256" key="3">
    <source>
        <dbReference type="ARBA" id="ARBA00023163"/>
    </source>
</evidence>
<evidence type="ECO:0000313" key="5">
    <source>
        <dbReference type="EMBL" id="TQE91855.1"/>
    </source>
</evidence>
<dbReference type="InterPro" id="IPR036390">
    <property type="entry name" value="WH_DNA-bd_sf"/>
</dbReference>
<dbReference type="AlphaFoldDB" id="A0A540V520"/>
<dbReference type="PANTHER" id="PTHR42756:SF1">
    <property type="entry name" value="TRANSCRIPTIONAL REPRESSOR OF EMRAB OPERON"/>
    <property type="match status" value="1"/>
</dbReference>
<accession>A0A540V520</accession>
<keyword evidence="1" id="KW-0805">Transcription regulation</keyword>
<dbReference type="Pfam" id="PF01047">
    <property type="entry name" value="MarR"/>
    <property type="match status" value="1"/>
</dbReference>
<comment type="caution">
    <text evidence="5">The sequence shown here is derived from an EMBL/GenBank/DDBJ whole genome shotgun (WGS) entry which is preliminary data.</text>
</comment>
<feature type="domain" description="HTH marR-type" evidence="4">
    <location>
        <begin position="1"/>
        <end position="132"/>
    </location>
</feature>
<dbReference type="SUPFAM" id="SSF46785">
    <property type="entry name" value="Winged helix' DNA-binding domain"/>
    <property type="match status" value="1"/>
</dbReference>
<evidence type="ECO:0000313" key="6">
    <source>
        <dbReference type="Proteomes" id="UP000315753"/>
    </source>
</evidence>
<dbReference type="OrthoDB" id="1904211at2"/>
<dbReference type="SMART" id="SM00347">
    <property type="entry name" value="HTH_MARR"/>
    <property type="match status" value="1"/>
</dbReference>
<dbReference type="EMBL" id="VIGD01000003">
    <property type="protein sequence ID" value="TQE91855.1"/>
    <property type="molecule type" value="Genomic_DNA"/>
</dbReference>
<dbReference type="Proteomes" id="UP000315753">
    <property type="component" value="Unassembled WGS sequence"/>
</dbReference>
<dbReference type="InterPro" id="IPR036388">
    <property type="entry name" value="WH-like_DNA-bd_sf"/>
</dbReference>
<proteinExistence type="predicted"/>